<sequence>MDEHLTSFLVCVCSVATDILGSSCRFVFDSDEKPLFGGEYIIYVLESLSTQQKLAIRIPRTPLNIHAPLLIEREAAFRRRIDKAALKLFQPLLHFNSTAENDLKTPFLALGWVDGKPLKWSINHPPTEIERQNVLRAVANSCLDLLQINDTGVTALNWVQSKIRRKIERARRDNLPGASVAECEKQLELTQKYWIQDLDTAPHVLVHGDLSNNNIIVDDSNTVRGIIDLGWAELVPLQFAASYPRFLTHEPDEEGSFTISGHLNDRLLRDRAFFLGCIKYRALKDDGSSIMQTFYQLLAREDQIARHWWITAASRIDIHHAMVRCDWNPKG</sequence>
<dbReference type="PROSITE" id="PS00109">
    <property type="entry name" value="PROTEIN_KINASE_TYR"/>
    <property type="match status" value="1"/>
</dbReference>
<dbReference type="Proteomes" id="UP000044602">
    <property type="component" value="Unassembled WGS sequence"/>
</dbReference>
<dbReference type="InterPro" id="IPR051678">
    <property type="entry name" value="AGP_Transferase"/>
</dbReference>
<dbReference type="InterPro" id="IPR011009">
    <property type="entry name" value="Kinase-like_dom_sf"/>
</dbReference>
<protein>
    <recommendedName>
        <fullName evidence="1">non-specific serine/threonine protein kinase</fullName>
        <ecNumber evidence="1">2.7.11.1</ecNumber>
    </recommendedName>
</protein>
<comment type="catalytic activity">
    <reaction evidence="2">
        <text>L-threonyl-[protein] + ATP = O-phospho-L-threonyl-[protein] + ADP + H(+)</text>
        <dbReference type="Rhea" id="RHEA:46608"/>
        <dbReference type="Rhea" id="RHEA-COMP:11060"/>
        <dbReference type="Rhea" id="RHEA-COMP:11605"/>
        <dbReference type="ChEBI" id="CHEBI:15378"/>
        <dbReference type="ChEBI" id="CHEBI:30013"/>
        <dbReference type="ChEBI" id="CHEBI:30616"/>
        <dbReference type="ChEBI" id="CHEBI:61977"/>
        <dbReference type="ChEBI" id="CHEBI:456216"/>
        <dbReference type="EC" id="2.7.11.1"/>
    </reaction>
</comment>
<comment type="catalytic activity">
    <reaction evidence="3">
        <text>L-seryl-[protein] + ATP = O-phospho-L-seryl-[protein] + ADP + H(+)</text>
        <dbReference type="Rhea" id="RHEA:17989"/>
        <dbReference type="Rhea" id="RHEA-COMP:9863"/>
        <dbReference type="Rhea" id="RHEA-COMP:11604"/>
        <dbReference type="ChEBI" id="CHEBI:15378"/>
        <dbReference type="ChEBI" id="CHEBI:29999"/>
        <dbReference type="ChEBI" id="CHEBI:30616"/>
        <dbReference type="ChEBI" id="CHEBI:83421"/>
        <dbReference type="ChEBI" id="CHEBI:456216"/>
        <dbReference type="EC" id="2.7.11.1"/>
    </reaction>
</comment>
<accession>A0A0G4KRU7</accession>
<dbReference type="Gene3D" id="3.90.1200.10">
    <property type="match status" value="1"/>
</dbReference>
<dbReference type="SUPFAM" id="SSF56112">
    <property type="entry name" value="Protein kinase-like (PK-like)"/>
    <property type="match status" value="1"/>
</dbReference>
<organism evidence="5 6">
    <name type="scientific">Verticillium longisporum</name>
    <name type="common">Verticillium dahliae var. longisporum</name>
    <dbReference type="NCBI Taxonomy" id="100787"/>
    <lineage>
        <taxon>Eukaryota</taxon>
        <taxon>Fungi</taxon>
        <taxon>Dikarya</taxon>
        <taxon>Ascomycota</taxon>
        <taxon>Pezizomycotina</taxon>
        <taxon>Sordariomycetes</taxon>
        <taxon>Hypocreomycetidae</taxon>
        <taxon>Glomerellales</taxon>
        <taxon>Plectosphaerellaceae</taxon>
        <taxon>Verticillium</taxon>
    </lineage>
</organism>
<reference evidence="5 6" key="1">
    <citation type="submission" date="2015-05" db="EMBL/GenBank/DDBJ databases">
        <authorList>
            <person name="Wang D.B."/>
            <person name="Wang M."/>
        </authorList>
    </citation>
    <scope>NUCLEOTIDE SEQUENCE [LARGE SCALE GENOMIC DNA]</scope>
    <source>
        <strain evidence="5">VL1</strain>
    </source>
</reference>
<dbReference type="GO" id="GO:0004674">
    <property type="term" value="F:protein serine/threonine kinase activity"/>
    <property type="evidence" value="ECO:0007669"/>
    <property type="project" value="UniProtKB-EC"/>
</dbReference>
<dbReference type="AlphaFoldDB" id="A0A0G4KRU7"/>
<dbReference type="PANTHER" id="PTHR21310:SF15">
    <property type="entry name" value="AMINOGLYCOSIDE PHOSPHOTRANSFERASE DOMAIN-CONTAINING PROTEIN"/>
    <property type="match status" value="1"/>
</dbReference>
<evidence type="ECO:0000256" key="1">
    <source>
        <dbReference type="ARBA" id="ARBA00012513"/>
    </source>
</evidence>
<evidence type="ECO:0000313" key="5">
    <source>
        <dbReference type="EMBL" id="CRK12484.1"/>
    </source>
</evidence>
<evidence type="ECO:0000256" key="2">
    <source>
        <dbReference type="ARBA" id="ARBA00047899"/>
    </source>
</evidence>
<feature type="domain" description="Aminoglycoside phosphotransferase" evidence="4">
    <location>
        <begin position="51"/>
        <end position="232"/>
    </location>
</feature>
<keyword evidence="6" id="KW-1185">Reference proteome</keyword>
<dbReference type="EC" id="2.7.11.1" evidence="1"/>
<name>A0A0G4KRU7_VERLO</name>
<gene>
    <name evidence="5" type="ORF">BN1708_010523</name>
</gene>
<evidence type="ECO:0000256" key="3">
    <source>
        <dbReference type="ARBA" id="ARBA00048679"/>
    </source>
</evidence>
<dbReference type="EMBL" id="CVQH01003780">
    <property type="protein sequence ID" value="CRK12484.1"/>
    <property type="molecule type" value="Genomic_DNA"/>
</dbReference>
<proteinExistence type="predicted"/>
<dbReference type="Pfam" id="PF01636">
    <property type="entry name" value="APH"/>
    <property type="match status" value="1"/>
</dbReference>
<dbReference type="InterPro" id="IPR008266">
    <property type="entry name" value="Tyr_kinase_AS"/>
</dbReference>
<dbReference type="PANTHER" id="PTHR21310">
    <property type="entry name" value="AMINOGLYCOSIDE PHOSPHOTRANSFERASE-RELATED-RELATED"/>
    <property type="match status" value="1"/>
</dbReference>
<dbReference type="InterPro" id="IPR002575">
    <property type="entry name" value="Aminoglycoside_PTrfase"/>
</dbReference>
<evidence type="ECO:0000313" key="6">
    <source>
        <dbReference type="Proteomes" id="UP000044602"/>
    </source>
</evidence>
<evidence type="ECO:0000259" key="4">
    <source>
        <dbReference type="Pfam" id="PF01636"/>
    </source>
</evidence>